<dbReference type="AlphaFoldDB" id="A0AAV2FW99"/>
<dbReference type="Proteomes" id="UP001497516">
    <property type="component" value="Chromosome 7"/>
</dbReference>
<reference evidence="2 3" key="1">
    <citation type="submission" date="2024-04" db="EMBL/GenBank/DDBJ databases">
        <authorList>
            <person name="Fracassetti M."/>
        </authorList>
    </citation>
    <scope>NUCLEOTIDE SEQUENCE [LARGE SCALE GENOMIC DNA]</scope>
</reference>
<dbReference type="EMBL" id="OZ034820">
    <property type="protein sequence ID" value="CAL1401938.1"/>
    <property type="molecule type" value="Genomic_DNA"/>
</dbReference>
<evidence type="ECO:0000313" key="3">
    <source>
        <dbReference type="Proteomes" id="UP001497516"/>
    </source>
</evidence>
<name>A0AAV2FW99_9ROSI</name>
<sequence length="124" mass="13496">MKDDNLLLALNRIFSKLKPGSNGDEDQARALGNSGSSLSLSKNRSISLKLGTPSPLAQICLKGRPWEKHGRGHGRALVLPAGVLPRAKNTPASAKTRSCLNMDTTVFCFRPARVLLFHQFSSRQ</sequence>
<feature type="compositionally biased region" description="Low complexity" evidence="1">
    <location>
        <begin position="29"/>
        <end position="40"/>
    </location>
</feature>
<gene>
    <name evidence="2" type="ORF">LTRI10_LOCUS41972</name>
</gene>
<evidence type="ECO:0000313" key="2">
    <source>
        <dbReference type="EMBL" id="CAL1401938.1"/>
    </source>
</evidence>
<organism evidence="2 3">
    <name type="scientific">Linum trigynum</name>
    <dbReference type="NCBI Taxonomy" id="586398"/>
    <lineage>
        <taxon>Eukaryota</taxon>
        <taxon>Viridiplantae</taxon>
        <taxon>Streptophyta</taxon>
        <taxon>Embryophyta</taxon>
        <taxon>Tracheophyta</taxon>
        <taxon>Spermatophyta</taxon>
        <taxon>Magnoliopsida</taxon>
        <taxon>eudicotyledons</taxon>
        <taxon>Gunneridae</taxon>
        <taxon>Pentapetalae</taxon>
        <taxon>rosids</taxon>
        <taxon>fabids</taxon>
        <taxon>Malpighiales</taxon>
        <taxon>Linaceae</taxon>
        <taxon>Linum</taxon>
    </lineage>
</organism>
<proteinExistence type="predicted"/>
<evidence type="ECO:0000256" key="1">
    <source>
        <dbReference type="SAM" id="MobiDB-lite"/>
    </source>
</evidence>
<protein>
    <submittedName>
        <fullName evidence="2">Uncharacterized protein</fullName>
    </submittedName>
</protein>
<keyword evidence="3" id="KW-1185">Reference proteome</keyword>
<feature type="region of interest" description="Disordered" evidence="1">
    <location>
        <begin position="19"/>
        <end position="40"/>
    </location>
</feature>
<accession>A0AAV2FW99</accession>